<evidence type="ECO:0000259" key="1">
    <source>
        <dbReference type="SMART" id="SM00974"/>
    </source>
</evidence>
<organism evidence="2 3">
    <name type="scientific">Candidatus Propionivibrio dominans</name>
    <dbReference type="NCBI Taxonomy" id="2954373"/>
    <lineage>
        <taxon>Bacteria</taxon>
        <taxon>Pseudomonadati</taxon>
        <taxon>Pseudomonadota</taxon>
        <taxon>Betaproteobacteria</taxon>
        <taxon>Rhodocyclales</taxon>
        <taxon>Rhodocyclaceae</taxon>
        <taxon>Propionivibrio</taxon>
    </lineage>
</organism>
<evidence type="ECO:0000313" key="3">
    <source>
        <dbReference type="Proteomes" id="UP000886602"/>
    </source>
</evidence>
<dbReference type="Pfam" id="PF10544">
    <property type="entry name" value="T5orf172"/>
    <property type="match status" value="1"/>
</dbReference>
<proteinExistence type="predicted"/>
<accession>A0A9D7FE99</accession>
<feature type="domain" description="Bacteriophage T5 Orf172 DNA-binding" evidence="1">
    <location>
        <begin position="12"/>
        <end position="91"/>
    </location>
</feature>
<dbReference type="Proteomes" id="UP000886602">
    <property type="component" value="Unassembled WGS sequence"/>
</dbReference>
<dbReference type="InterPro" id="IPR018306">
    <property type="entry name" value="Phage_T5_Orf172_DNA-bd"/>
</dbReference>
<reference evidence="2" key="1">
    <citation type="submission" date="2020-10" db="EMBL/GenBank/DDBJ databases">
        <title>Connecting structure to function with the recovery of over 1000 high-quality activated sludge metagenome-assembled genomes encoding full-length rRNA genes using long-read sequencing.</title>
        <authorList>
            <person name="Singleton C.M."/>
            <person name="Petriglieri F."/>
            <person name="Kristensen J.M."/>
            <person name="Kirkegaard R.H."/>
            <person name="Michaelsen T.Y."/>
            <person name="Andersen M.H."/>
            <person name="Karst S.M."/>
            <person name="Dueholm M.S."/>
            <person name="Nielsen P.H."/>
            <person name="Albertsen M."/>
        </authorList>
    </citation>
    <scope>NUCLEOTIDE SEQUENCE</scope>
    <source>
        <strain evidence="2">EsbW_18-Q3-R4-48_MAXAC.044</strain>
    </source>
</reference>
<comment type="caution">
    <text evidence="2">The sequence shown here is derived from an EMBL/GenBank/DDBJ whole genome shotgun (WGS) entry which is preliminary data.</text>
</comment>
<gene>
    <name evidence="2" type="ORF">IPJ48_06325</name>
</gene>
<evidence type="ECO:0000313" key="2">
    <source>
        <dbReference type="EMBL" id="MBK7422729.1"/>
    </source>
</evidence>
<dbReference type="SMART" id="SM00974">
    <property type="entry name" value="T5orf172"/>
    <property type="match status" value="1"/>
</dbReference>
<dbReference type="EMBL" id="JADJNC010000008">
    <property type="protein sequence ID" value="MBK7422729.1"/>
    <property type="molecule type" value="Genomic_DNA"/>
</dbReference>
<dbReference type="AlphaFoldDB" id="A0A9D7FE99"/>
<protein>
    <submittedName>
        <fullName evidence="2">GIY-YIG nuclease family protein</fullName>
    </submittedName>
</protein>
<name>A0A9D7FE99_9RHOO</name>
<sequence>MCHQEYIYVLNSHWSCIWKIGRTTRSPLERASELYSTGTPFPFALAHSEPVSDVESAETEVHQLLAASRVNLNREFFNVTVAEAITVVQSIAQKYCNQRPASPKLFRVAWIRAEPPFHYYFDFHSLHYALRMGVTTLNCDQLLANWPERQKVFRFSPISTEVSDYWRNHFKYSDPVRDENDLESFNETSWGWYFERKTLNPYLCRTLNELLQLYKEHVSASDL</sequence>